<protein>
    <recommendedName>
        <fullName evidence="1">Translation elongation factor EF1B beta/delta subunit guanine nucleotide exchange domain-containing protein</fullName>
    </recommendedName>
</protein>
<gene>
    <name evidence="2" type="ORF">A3A40_03065</name>
</gene>
<comment type="caution">
    <text evidence="2">The sequence shown here is derived from an EMBL/GenBank/DDBJ whole genome shotgun (WGS) entry which is preliminary data.</text>
</comment>
<dbReference type="InterPro" id="IPR014038">
    <property type="entry name" value="EF1B_bsu/dsu_GNE"/>
</dbReference>
<proteinExistence type="predicted"/>
<organism evidence="2 3">
    <name type="scientific">Candidatus Kaiserbacteria bacterium RIFCSPLOWO2_01_FULL_54_20</name>
    <dbReference type="NCBI Taxonomy" id="1798513"/>
    <lineage>
        <taxon>Bacteria</taxon>
        <taxon>Candidatus Kaiseribacteriota</taxon>
    </lineage>
</organism>
<dbReference type="Pfam" id="PF00736">
    <property type="entry name" value="EF1_GNE"/>
    <property type="match status" value="1"/>
</dbReference>
<reference evidence="2 3" key="1">
    <citation type="journal article" date="2016" name="Nat. Commun.">
        <title>Thousands of microbial genomes shed light on interconnected biogeochemical processes in an aquifer system.</title>
        <authorList>
            <person name="Anantharaman K."/>
            <person name="Brown C.T."/>
            <person name="Hug L.A."/>
            <person name="Sharon I."/>
            <person name="Castelle C.J."/>
            <person name="Probst A.J."/>
            <person name="Thomas B.C."/>
            <person name="Singh A."/>
            <person name="Wilkins M.J."/>
            <person name="Karaoz U."/>
            <person name="Brodie E.L."/>
            <person name="Williams K.H."/>
            <person name="Hubbard S.S."/>
            <person name="Banfield J.F."/>
        </authorList>
    </citation>
    <scope>NUCLEOTIDE SEQUENCE [LARGE SCALE GENOMIC DNA]</scope>
</reference>
<dbReference type="InterPro" id="IPR014717">
    <property type="entry name" value="Transl_elong_EF1B/ribsomal_bS6"/>
</dbReference>
<dbReference type="STRING" id="1798513.A3A40_03065"/>
<dbReference type="EMBL" id="MFMA01000018">
    <property type="protein sequence ID" value="OGG73973.1"/>
    <property type="molecule type" value="Genomic_DNA"/>
</dbReference>
<evidence type="ECO:0000259" key="1">
    <source>
        <dbReference type="Pfam" id="PF00736"/>
    </source>
</evidence>
<evidence type="ECO:0000313" key="2">
    <source>
        <dbReference type="EMBL" id="OGG73973.1"/>
    </source>
</evidence>
<name>A0A1F6EK09_9BACT</name>
<evidence type="ECO:0000313" key="3">
    <source>
        <dbReference type="Proteomes" id="UP000178427"/>
    </source>
</evidence>
<dbReference type="AlphaFoldDB" id="A0A1F6EK09"/>
<accession>A0A1F6EK09</accession>
<dbReference type="GO" id="GO:0003746">
    <property type="term" value="F:translation elongation factor activity"/>
    <property type="evidence" value="ECO:0007669"/>
    <property type="project" value="InterPro"/>
</dbReference>
<feature type="domain" description="Translation elongation factor EF1B beta/delta subunit guanine nucleotide exchange" evidence="1">
    <location>
        <begin position="5"/>
        <end position="72"/>
    </location>
</feature>
<dbReference type="Proteomes" id="UP000178427">
    <property type="component" value="Unassembled WGS sequence"/>
</dbReference>
<dbReference type="Gene3D" id="3.30.70.60">
    <property type="match status" value="1"/>
</dbReference>
<sequence>MKVFPDEGVAPEDLLEKVKAVDGCNTAKIIDYVFGAKVIQASFVTEDGSGRDFESEVQAIAGVSNVQVEEVGLI</sequence>